<evidence type="ECO:0000259" key="9">
    <source>
        <dbReference type="PROSITE" id="PS51324"/>
    </source>
</evidence>
<evidence type="ECO:0000256" key="6">
    <source>
        <dbReference type="ARBA" id="ARBA00023128"/>
    </source>
</evidence>
<evidence type="ECO:0000256" key="5">
    <source>
        <dbReference type="ARBA" id="ARBA00023002"/>
    </source>
</evidence>
<dbReference type="GO" id="GO:0016971">
    <property type="term" value="F:flavin-dependent sulfhydryl oxidase activity"/>
    <property type="evidence" value="ECO:0000318"/>
    <property type="project" value="GO_Central"/>
</dbReference>
<keyword evidence="7" id="KW-1015">Disulfide bond</keyword>
<sequence length="111" mass="12635">CPEDYLSLGNKSWAFLHTMAAYFPRDPSAADRKDMAEMMRLVGRFYPCRDCGEHLGHYIEAHPVDASSGPAFARWLCGAHNDVNERLGKPIFDCDQVEERWHTGWKDGSCD</sequence>
<dbReference type="Pfam" id="PF04777">
    <property type="entry name" value="Evr1_Alr"/>
    <property type="match status" value="1"/>
</dbReference>
<dbReference type="GO" id="GO:0005739">
    <property type="term" value="C:mitochondrion"/>
    <property type="evidence" value="ECO:0000318"/>
    <property type="project" value="GO_Central"/>
</dbReference>
<comment type="cofactor">
    <cofactor evidence="1 8">
        <name>FAD</name>
        <dbReference type="ChEBI" id="CHEBI:57692"/>
    </cofactor>
</comment>
<dbReference type="InterPro" id="IPR036774">
    <property type="entry name" value="ERV/ALR_sulphydryl_oxid_sf"/>
</dbReference>
<reference evidence="10 11" key="1">
    <citation type="journal article" date="2008" name="Nature">
        <title>The genome of the choanoflagellate Monosiga brevicollis and the origin of metazoans.</title>
        <authorList>
            <consortium name="JGI Sequencing"/>
            <person name="King N."/>
            <person name="Westbrook M.J."/>
            <person name="Young S.L."/>
            <person name="Kuo A."/>
            <person name="Abedin M."/>
            <person name="Chapman J."/>
            <person name="Fairclough S."/>
            <person name="Hellsten U."/>
            <person name="Isogai Y."/>
            <person name="Letunic I."/>
            <person name="Marr M."/>
            <person name="Pincus D."/>
            <person name="Putnam N."/>
            <person name="Rokas A."/>
            <person name="Wright K.J."/>
            <person name="Zuzow R."/>
            <person name="Dirks W."/>
            <person name="Good M."/>
            <person name="Goodstein D."/>
            <person name="Lemons D."/>
            <person name="Li W."/>
            <person name="Lyons J.B."/>
            <person name="Morris A."/>
            <person name="Nichols S."/>
            <person name="Richter D.J."/>
            <person name="Salamov A."/>
            <person name="Bork P."/>
            <person name="Lim W.A."/>
            <person name="Manning G."/>
            <person name="Miller W.T."/>
            <person name="McGinnis W."/>
            <person name="Shapiro H."/>
            <person name="Tjian R."/>
            <person name="Grigoriev I.V."/>
            <person name="Rokhsar D."/>
        </authorList>
    </citation>
    <scope>NUCLEOTIDE SEQUENCE [LARGE SCALE GENOMIC DNA]</scope>
    <source>
        <strain evidence="11">MX1 / ATCC 50154</strain>
    </source>
</reference>
<dbReference type="EMBL" id="CH991548">
    <property type="protein sequence ID" value="EDQ90220.1"/>
    <property type="molecule type" value="Genomic_DNA"/>
</dbReference>
<dbReference type="KEGG" id="mbr:MONBRDRAFT_3541"/>
<dbReference type="OMA" id="CKAHFQK"/>
<evidence type="ECO:0000256" key="2">
    <source>
        <dbReference type="ARBA" id="ARBA00004569"/>
    </source>
</evidence>
<dbReference type="PANTHER" id="PTHR12645:SF0">
    <property type="entry name" value="FAD-LINKED SULFHYDRYL OXIDASE ALR"/>
    <property type="match status" value="1"/>
</dbReference>
<dbReference type="eggNOG" id="KOG3355">
    <property type="taxonomic scope" value="Eukaryota"/>
</dbReference>
<keyword evidence="3 8" id="KW-0285">Flavoprotein</keyword>
<dbReference type="Gene3D" id="1.20.120.310">
    <property type="entry name" value="ERV/ALR sulfhydryl oxidase domain"/>
    <property type="match status" value="1"/>
</dbReference>
<dbReference type="FunFam" id="1.20.120.310:FF:000003">
    <property type="entry name" value="Sulfhydryl oxidase"/>
    <property type="match status" value="1"/>
</dbReference>
<keyword evidence="6" id="KW-0496">Mitochondrion</keyword>
<proteinExistence type="predicted"/>
<accession>A9UWI8</accession>
<evidence type="ECO:0000256" key="1">
    <source>
        <dbReference type="ARBA" id="ARBA00001974"/>
    </source>
</evidence>
<dbReference type="InterPro" id="IPR039799">
    <property type="entry name" value="ALR/ERV"/>
</dbReference>
<keyword evidence="11" id="KW-1185">Reference proteome</keyword>
<dbReference type="GO" id="GO:0050660">
    <property type="term" value="F:flavin adenine dinucleotide binding"/>
    <property type="evidence" value="ECO:0000318"/>
    <property type="project" value="GO_Central"/>
</dbReference>
<evidence type="ECO:0000256" key="7">
    <source>
        <dbReference type="ARBA" id="ARBA00023157"/>
    </source>
</evidence>
<dbReference type="GO" id="GO:0005758">
    <property type="term" value="C:mitochondrial intermembrane space"/>
    <property type="evidence" value="ECO:0007669"/>
    <property type="project" value="UniProtKB-SubCell"/>
</dbReference>
<feature type="non-terminal residue" evidence="10">
    <location>
        <position position="111"/>
    </location>
</feature>
<evidence type="ECO:0000313" key="10">
    <source>
        <dbReference type="EMBL" id="EDQ90220.1"/>
    </source>
</evidence>
<dbReference type="AlphaFoldDB" id="A9UWI8"/>
<keyword evidence="5 8" id="KW-0560">Oxidoreductase</keyword>
<feature type="domain" description="ERV/ALR sulfhydryl oxidase" evidence="9">
    <location>
        <begin position="1"/>
        <end position="101"/>
    </location>
</feature>
<comment type="subcellular location">
    <subcellularLocation>
        <location evidence="2">Mitochondrion intermembrane space</location>
    </subcellularLocation>
</comment>
<organism evidence="10 11">
    <name type="scientific">Monosiga brevicollis</name>
    <name type="common">Choanoflagellate</name>
    <dbReference type="NCBI Taxonomy" id="81824"/>
    <lineage>
        <taxon>Eukaryota</taxon>
        <taxon>Choanoflagellata</taxon>
        <taxon>Craspedida</taxon>
        <taxon>Salpingoecidae</taxon>
        <taxon>Monosiga</taxon>
    </lineage>
</organism>
<name>A9UWI8_MONBE</name>
<dbReference type="InterPro" id="IPR017905">
    <property type="entry name" value="ERV/ALR_sulphydryl_oxidase"/>
</dbReference>
<evidence type="ECO:0000313" key="11">
    <source>
        <dbReference type="Proteomes" id="UP000001357"/>
    </source>
</evidence>
<dbReference type="GeneID" id="5890370"/>
<keyword evidence="4 8" id="KW-0274">FAD</keyword>
<evidence type="ECO:0000256" key="3">
    <source>
        <dbReference type="ARBA" id="ARBA00022630"/>
    </source>
</evidence>
<protein>
    <recommendedName>
        <fullName evidence="8">Sulfhydryl oxidase</fullName>
        <ecNumber evidence="8">1.8.3.2</ecNumber>
    </recommendedName>
</protein>
<evidence type="ECO:0000256" key="4">
    <source>
        <dbReference type="ARBA" id="ARBA00022827"/>
    </source>
</evidence>
<dbReference type="PANTHER" id="PTHR12645">
    <property type="entry name" value="ALR/ERV"/>
    <property type="match status" value="1"/>
</dbReference>
<dbReference type="Proteomes" id="UP000001357">
    <property type="component" value="Unassembled WGS sequence"/>
</dbReference>
<dbReference type="InParanoid" id="A9UWI8"/>
<dbReference type="SUPFAM" id="SSF69000">
    <property type="entry name" value="FAD-dependent thiol oxidase"/>
    <property type="match status" value="1"/>
</dbReference>
<gene>
    <name evidence="10" type="ORF">MONBRDRAFT_3541</name>
</gene>
<dbReference type="STRING" id="81824.A9UWI8"/>
<dbReference type="PROSITE" id="PS51324">
    <property type="entry name" value="ERV_ALR"/>
    <property type="match status" value="1"/>
</dbReference>
<dbReference type="RefSeq" id="XP_001744987.1">
    <property type="nucleotide sequence ID" value="XM_001744935.1"/>
</dbReference>
<evidence type="ECO:0000256" key="8">
    <source>
        <dbReference type="RuleBase" id="RU371123"/>
    </source>
</evidence>
<feature type="non-terminal residue" evidence="10">
    <location>
        <position position="1"/>
    </location>
</feature>
<comment type="catalytic activity">
    <reaction evidence="8">
        <text>2 R'C(R)SH + O2 = R'C(R)S-S(R)CR' + H2O2</text>
        <dbReference type="Rhea" id="RHEA:17357"/>
        <dbReference type="ChEBI" id="CHEBI:15379"/>
        <dbReference type="ChEBI" id="CHEBI:16240"/>
        <dbReference type="ChEBI" id="CHEBI:16520"/>
        <dbReference type="ChEBI" id="CHEBI:17412"/>
        <dbReference type="EC" id="1.8.3.2"/>
    </reaction>
</comment>
<dbReference type="EC" id="1.8.3.2" evidence="8"/>